<dbReference type="SUPFAM" id="SSF56801">
    <property type="entry name" value="Acetyl-CoA synthetase-like"/>
    <property type="match status" value="1"/>
</dbReference>
<comment type="similarity">
    <text evidence="1">Belongs to the ATP-dependent AMP-binding enzyme family.</text>
</comment>
<dbReference type="EMBL" id="KQ965737">
    <property type="protein sequence ID" value="KXS19700.1"/>
    <property type="molecule type" value="Genomic_DNA"/>
</dbReference>
<evidence type="ECO:0000256" key="2">
    <source>
        <dbReference type="ARBA" id="ARBA00022598"/>
    </source>
</evidence>
<organism evidence="6 7">
    <name type="scientific">Gonapodya prolifera (strain JEL478)</name>
    <name type="common">Monoblepharis prolifera</name>
    <dbReference type="NCBI Taxonomy" id="1344416"/>
    <lineage>
        <taxon>Eukaryota</taxon>
        <taxon>Fungi</taxon>
        <taxon>Fungi incertae sedis</taxon>
        <taxon>Chytridiomycota</taxon>
        <taxon>Chytridiomycota incertae sedis</taxon>
        <taxon>Monoblepharidomycetes</taxon>
        <taxon>Monoblepharidales</taxon>
        <taxon>Gonapodyaceae</taxon>
        <taxon>Gonapodya</taxon>
    </lineage>
</organism>
<dbReference type="Proteomes" id="UP000070544">
    <property type="component" value="Unassembled WGS sequence"/>
</dbReference>
<name>A0A139ASI1_GONPJ</name>
<dbReference type="PANTHER" id="PTHR43201">
    <property type="entry name" value="ACYL-COA SYNTHETASE"/>
    <property type="match status" value="1"/>
</dbReference>
<evidence type="ECO:0000256" key="1">
    <source>
        <dbReference type="ARBA" id="ARBA00006432"/>
    </source>
</evidence>
<dbReference type="Pfam" id="PF00501">
    <property type="entry name" value="AMP-binding"/>
    <property type="match status" value="1"/>
</dbReference>
<feature type="compositionally biased region" description="Polar residues" evidence="3">
    <location>
        <begin position="161"/>
        <end position="174"/>
    </location>
</feature>
<gene>
    <name evidence="6" type="ORF">M427DRAFT_66862</name>
</gene>
<feature type="domain" description="AMP-dependent synthetase/ligase" evidence="4">
    <location>
        <begin position="15"/>
        <end position="378"/>
    </location>
</feature>
<dbReference type="InterPro" id="IPR045851">
    <property type="entry name" value="AMP-bd_C_sf"/>
</dbReference>
<dbReference type="PROSITE" id="PS00455">
    <property type="entry name" value="AMP_BINDING"/>
    <property type="match status" value="1"/>
</dbReference>
<reference evidence="6 7" key="1">
    <citation type="journal article" date="2015" name="Genome Biol. Evol.">
        <title>Phylogenomic analyses indicate that early fungi evolved digesting cell walls of algal ancestors of land plants.</title>
        <authorList>
            <person name="Chang Y."/>
            <person name="Wang S."/>
            <person name="Sekimoto S."/>
            <person name="Aerts A.L."/>
            <person name="Choi C."/>
            <person name="Clum A."/>
            <person name="LaButti K.M."/>
            <person name="Lindquist E.A."/>
            <person name="Yee Ngan C."/>
            <person name="Ohm R.A."/>
            <person name="Salamov A.A."/>
            <person name="Grigoriev I.V."/>
            <person name="Spatafora J.W."/>
            <person name="Berbee M.L."/>
        </authorList>
    </citation>
    <scope>NUCLEOTIDE SEQUENCE [LARGE SCALE GENOMIC DNA]</scope>
    <source>
        <strain evidence="6 7">JEL478</strain>
    </source>
</reference>
<dbReference type="STRING" id="1344416.A0A139ASI1"/>
<sequence>MAAAPPPARGHPSIWAQKYPNRPAVIMASTGEVETYSALDKRSNQVAQLFRKIGIQTNDSIIVFMDNNKRYHDVVWGAQRSGVRFSCISSKLVADEVEYMVGDSQCKAFITCKALLPVARQVAKLCSGRPIKWYLVDGAEGPFEDLEKVIAKMPSTPIKDQSAGSSMLYTSGSTGRPKGVKRIAPPAPEGINPLDIDLCPPLVTLGAMFFGWPGVIGTEFKYLSPAPLYHAAPLGWTMAVHHAGGTVVIMESFDAEKVLALIHQYKIETGQFVPTHFIRLLRLPDAIKAKYSVASLTGVFHAAAPCPVAVKEQMINWWGPKIHEYYAGTEMNGFTLITSPEWLQHKGSVGRALIGELKICDEHGEPVPAGTDGTIFFANGPQFEYFNDPKKTSEARNKYGWSTLGDVGQVDKDGYLYLTDRKSFMIISGGVNIYPQEVENALVLHPAVVDAAVIGGPHEDMGEEVIAVVQPLKWEDASQKFADELKEYLRSRVSHVKVPRKIEFMKQLPRHDTGKLYKRIVKDAYWGKASAEFRGVVPKASKL</sequence>
<evidence type="ECO:0000256" key="3">
    <source>
        <dbReference type="SAM" id="MobiDB-lite"/>
    </source>
</evidence>
<proteinExistence type="inferred from homology"/>
<dbReference type="Gene3D" id="3.30.300.30">
    <property type="match status" value="1"/>
</dbReference>
<evidence type="ECO:0000313" key="7">
    <source>
        <dbReference type="Proteomes" id="UP000070544"/>
    </source>
</evidence>
<dbReference type="Pfam" id="PF13193">
    <property type="entry name" value="AMP-binding_C"/>
    <property type="match status" value="1"/>
</dbReference>
<dbReference type="OrthoDB" id="6614653at2759"/>
<accession>A0A139ASI1</accession>
<dbReference type="GO" id="GO:0006631">
    <property type="term" value="P:fatty acid metabolic process"/>
    <property type="evidence" value="ECO:0007669"/>
    <property type="project" value="TreeGrafter"/>
</dbReference>
<dbReference type="InterPro" id="IPR042099">
    <property type="entry name" value="ANL_N_sf"/>
</dbReference>
<evidence type="ECO:0000259" key="4">
    <source>
        <dbReference type="Pfam" id="PF00501"/>
    </source>
</evidence>
<feature type="region of interest" description="Disordered" evidence="3">
    <location>
        <begin position="161"/>
        <end position="181"/>
    </location>
</feature>
<dbReference type="PANTHER" id="PTHR43201:SF5">
    <property type="entry name" value="MEDIUM-CHAIN ACYL-COA LIGASE ACSF2, MITOCHONDRIAL"/>
    <property type="match status" value="1"/>
</dbReference>
<keyword evidence="7" id="KW-1185">Reference proteome</keyword>
<dbReference type="Gene3D" id="3.40.50.12780">
    <property type="entry name" value="N-terminal domain of ligase-like"/>
    <property type="match status" value="1"/>
</dbReference>
<keyword evidence="2 6" id="KW-0436">Ligase</keyword>
<dbReference type="GO" id="GO:0031956">
    <property type="term" value="F:medium-chain fatty acid-CoA ligase activity"/>
    <property type="evidence" value="ECO:0007669"/>
    <property type="project" value="TreeGrafter"/>
</dbReference>
<protein>
    <submittedName>
        <fullName evidence="6">AMP-dependent synthetase and ligase</fullName>
    </submittedName>
</protein>
<dbReference type="AlphaFoldDB" id="A0A139ASI1"/>
<feature type="domain" description="AMP-binding enzyme C-terminal" evidence="5">
    <location>
        <begin position="437"/>
        <end position="515"/>
    </location>
</feature>
<evidence type="ECO:0000313" key="6">
    <source>
        <dbReference type="EMBL" id="KXS19700.1"/>
    </source>
</evidence>
<dbReference type="InterPro" id="IPR000873">
    <property type="entry name" value="AMP-dep_synth/lig_dom"/>
</dbReference>
<evidence type="ECO:0000259" key="5">
    <source>
        <dbReference type="Pfam" id="PF13193"/>
    </source>
</evidence>
<dbReference type="InterPro" id="IPR025110">
    <property type="entry name" value="AMP-bd_C"/>
</dbReference>
<dbReference type="InterPro" id="IPR020845">
    <property type="entry name" value="AMP-binding_CS"/>
</dbReference>